<dbReference type="STRING" id="44941.A0A397VIH7"/>
<dbReference type="AlphaFoldDB" id="A0A397VIH7"/>
<organism evidence="2 3">
    <name type="scientific">Gigaspora rosea</name>
    <dbReference type="NCBI Taxonomy" id="44941"/>
    <lineage>
        <taxon>Eukaryota</taxon>
        <taxon>Fungi</taxon>
        <taxon>Fungi incertae sedis</taxon>
        <taxon>Mucoromycota</taxon>
        <taxon>Glomeromycotina</taxon>
        <taxon>Glomeromycetes</taxon>
        <taxon>Diversisporales</taxon>
        <taxon>Gigasporaceae</taxon>
        <taxon>Gigaspora</taxon>
    </lineage>
</organism>
<keyword evidence="2" id="KW-0418">Kinase</keyword>
<name>A0A397VIH7_9GLOM</name>
<dbReference type="Pfam" id="PF07714">
    <property type="entry name" value="PK_Tyr_Ser-Thr"/>
    <property type="match status" value="1"/>
</dbReference>
<evidence type="ECO:0000313" key="3">
    <source>
        <dbReference type="Proteomes" id="UP000266673"/>
    </source>
</evidence>
<dbReference type="Proteomes" id="UP000266673">
    <property type="component" value="Unassembled WGS sequence"/>
</dbReference>
<dbReference type="GO" id="GO:0005524">
    <property type="term" value="F:ATP binding"/>
    <property type="evidence" value="ECO:0007669"/>
    <property type="project" value="InterPro"/>
</dbReference>
<accession>A0A397VIH7</accession>
<dbReference type="EMBL" id="QKWP01000317">
    <property type="protein sequence ID" value="RIB22270.1"/>
    <property type="molecule type" value="Genomic_DNA"/>
</dbReference>
<dbReference type="InterPro" id="IPR050167">
    <property type="entry name" value="Ser_Thr_protein_kinase"/>
</dbReference>
<dbReference type="GO" id="GO:0005737">
    <property type="term" value="C:cytoplasm"/>
    <property type="evidence" value="ECO:0007669"/>
    <property type="project" value="TreeGrafter"/>
</dbReference>
<dbReference type="Gene3D" id="1.10.510.10">
    <property type="entry name" value="Transferase(Phosphotransferase) domain 1"/>
    <property type="match status" value="1"/>
</dbReference>
<reference evidence="2 3" key="1">
    <citation type="submission" date="2018-06" db="EMBL/GenBank/DDBJ databases">
        <title>Comparative genomics reveals the genomic features of Rhizophagus irregularis, R. cerebriforme, R. diaphanum and Gigaspora rosea, and their symbiotic lifestyle signature.</title>
        <authorList>
            <person name="Morin E."/>
            <person name="San Clemente H."/>
            <person name="Chen E.C.H."/>
            <person name="De La Providencia I."/>
            <person name="Hainaut M."/>
            <person name="Kuo A."/>
            <person name="Kohler A."/>
            <person name="Murat C."/>
            <person name="Tang N."/>
            <person name="Roy S."/>
            <person name="Loubradou J."/>
            <person name="Henrissat B."/>
            <person name="Grigoriev I.V."/>
            <person name="Corradi N."/>
            <person name="Roux C."/>
            <person name="Martin F.M."/>
        </authorList>
    </citation>
    <scope>NUCLEOTIDE SEQUENCE [LARGE SCALE GENOMIC DNA]</scope>
    <source>
        <strain evidence="2 3">DAOM 194757</strain>
    </source>
</reference>
<evidence type="ECO:0000259" key="1">
    <source>
        <dbReference type="PROSITE" id="PS50011"/>
    </source>
</evidence>
<dbReference type="SUPFAM" id="SSF56112">
    <property type="entry name" value="Protein kinase-like (PK-like)"/>
    <property type="match status" value="1"/>
</dbReference>
<feature type="domain" description="Protein kinase" evidence="1">
    <location>
        <begin position="1"/>
        <end position="167"/>
    </location>
</feature>
<gene>
    <name evidence="2" type="ORF">C2G38_1013882</name>
</gene>
<keyword evidence="3" id="KW-1185">Reference proteome</keyword>
<dbReference type="GO" id="GO:0007165">
    <property type="term" value="P:signal transduction"/>
    <property type="evidence" value="ECO:0007669"/>
    <property type="project" value="TreeGrafter"/>
</dbReference>
<keyword evidence="2" id="KW-0808">Transferase</keyword>
<dbReference type="InterPro" id="IPR001245">
    <property type="entry name" value="Ser-Thr/Tyr_kinase_cat_dom"/>
</dbReference>
<dbReference type="InterPro" id="IPR000719">
    <property type="entry name" value="Prot_kinase_dom"/>
</dbReference>
<sequence length="225" mass="25647">MDWKDKLNLLQCIASDLHIIHSHDLIHRDLHSGNILLNSFKSAYIADLGLSITANIALKPKSDKICGILPYIAPEVLNNHPYTKVSDIYSFGIIMWEILYGKPVPFELKSKLQSKLQIQIQVCNGLRPHIYDNTAKCYADLMKKCWNIEPNERPTATEVCDIFAEWQNNAIILSELSESDKKLLNGKNDVIHEYINSHYKSSFISSNKCQDSEIYELEIPDTIVG</sequence>
<dbReference type="PANTHER" id="PTHR23257">
    <property type="entry name" value="SERINE-THREONINE PROTEIN KINASE"/>
    <property type="match status" value="1"/>
</dbReference>
<protein>
    <submittedName>
        <fullName evidence="2">Kinase-like domain-containing protein</fullName>
    </submittedName>
</protein>
<dbReference type="InterPro" id="IPR011009">
    <property type="entry name" value="Kinase-like_dom_sf"/>
</dbReference>
<dbReference type="PROSITE" id="PS50011">
    <property type="entry name" value="PROTEIN_KINASE_DOM"/>
    <property type="match status" value="1"/>
</dbReference>
<evidence type="ECO:0000313" key="2">
    <source>
        <dbReference type="EMBL" id="RIB22270.1"/>
    </source>
</evidence>
<comment type="caution">
    <text evidence="2">The sequence shown here is derived from an EMBL/GenBank/DDBJ whole genome shotgun (WGS) entry which is preliminary data.</text>
</comment>
<dbReference type="OrthoDB" id="5419315at2759"/>
<dbReference type="GO" id="GO:0004672">
    <property type="term" value="F:protein kinase activity"/>
    <property type="evidence" value="ECO:0007669"/>
    <property type="project" value="InterPro"/>
</dbReference>
<proteinExistence type="predicted"/>